<dbReference type="PANTHER" id="PTHR46438">
    <property type="entry name" value="ALPHA/BETA-HYDROLASES SUPERFAMILY PROTEIN"/>
    <property type="match status" value="1"/>
</dbReference>
<keyword evidence="3" id="KW-1185">Reference proteome</keyword>
<dbReference type="Proteomes" id="UP001597124">
    <property type="component" value="Unassembled WGS sequence"/>
</dbReference>
<dbReference type="PRINTS" id="PR00111">
    <property type="entry name" value="ABHYDROLASE"/>
</dbReference>
<dbReference type="SUPFAM" id="SSF53474">
    <property type="entry name" value="alpha/beta-Hydrolases"/>
    <property type="match status" value="1"/>
</dbReference>
<dbReference type="EMBL" id="JBHTIK010000014">
    <property type="protein sequence ID" value="MFD0849978.1"/>
    <property type="molecule type" value="Genomic_DNA"/>
</dbReference>
<keyword evidence="2" id="KW-0378">Hydrolase</keyword>
<dbReference type="InterPro" id="IPR000073">
    <property type="entry name" value="AB_hydrolase_1"/>
</dbReference>
<dbReference type="Pfam" id="PF00561">
    <property type="entry name" value="Abhydrolase_1"/>
    <property type="match status" value="1"/>
</dbReference>
<evidence type="ECO:0000313" key="2">
    <source>
        <dbReference type="EMBL" id="MFD0849978.1"/>
    </source>
</evidence>
<dbReference type="Gene3D" id="3.40.50.1820">
    <property type="entry name" value="alpha/beta hydrolase"/>
    <property type="match status" value="1"/>
</dbReference>
<accession>A0ABW3C7N9</accession>
<comment type="caution">
    <text evidence="2">The sequence shown here is derived from an EMBL/GenBank/DDBJ whole genome shotgun (WGS) entry which is preliminary data.</text>
</comment>
<proteinExistence type="predicted"/>
<evidence type="ECO:0000313" key="3">
    <source>
        <dbReference type="Proteomes" id="UP001597124"/>
    </source>
</evidence>
<dbReference type="InterPro" id="IPR000639">
    <property type="entry name" value="Epox_hydrolase-like"/>
</dbReference>
<dbReference type="PRINTS" id="PR00412">
    <property type="entry name" value="EPOXHYDRLASE"/>
</dbReference>
<dbReference type="PANTHER" id="PTHR46438:SF11">
    <property type="entry name" value="LIPASE-RELATED"/>
    <property type="match status" value="1"/>
</dbReference>
<gene>
    <name evidence="2" type="ORF">ACFQ00_16705</name>
</gene>
<reference evidence="3" key="1">
    <citation type="journal article" date="2019" name="Int. J. Syst. Evol. Microbiol.">
        <title>The Global Catalogue of Microorganisms (GCM) 10K type strain sequencing project: providing services to taxonomists for standard genome sequencing and annotation.</title>
        <authorList>
            <consortium name="The Broad Institute Genomics Platform"/>
            <consortium name="The Broad Institute Genome Sequencing Center for Infectious Disease"/>
            <person name="Wu L."/>
            <person name="Ma J."/>
        </authorList>
    </citation>
    <scope>NUCLEOTIDE SEQUENCE [LARGE SCALE GENOMIC DNA]</scope>
    <source>
        <strain evidence="3">CCUG 52537</strain>
    </source>
</reference>
<protein>
    <submittedName>
        <fullName evidence="2">Alpha/beta fold hydrolase</fullName>
    </submittedName>
</protein>
<dbReference type="GO" id="GO:0016787">
    <property type="term" value="F:hydrolase activity"/>
    <property type="evidence" value="ECO:0007669"/>
    <property type="project" value="UniProtKB-KW"/>
</dbReference>
<evidence type="ECO:0000259" key="1">
    <source>
        <dbReference type="Pfam" id="PF00561"/>
    </source>
</evidence>
<sequence>MSGSFWVEALGTETRFTNAGGRRTRSIVAGQGDPIILLHGITGHAETWIRNVAALAEAYEVHALDMLGHGLSDKPDIDYSTAVLGEHVIAYMDAAGIGAAVLVGQSLGGWVAGWIAVNHPERVRGYACITGAGLEVSQDGAELTRTIGAKVGDATAKATAAPTRESVRTRLEWLMHDKSVVTDELVDVRYRIYSDPDFMAMSGKMVGQLTGAGGGAWTLTRERLARIACPTLVLWTRQNPTMPWLVGEEASRIIPNAQWYLMEDAGHWPQFEKPAEFNELVRAFLRRVGEDRAAVSATGTG</sequence>
<feature type="domain" description="AB hydrolase-1" evidence="1">
    <location>
        <begin position="34"/>
        <end position="274"/>
    </location>
</feature>
<dbReference type="InterPro" id="IPR029058">
    <property type="entry name" value="AB_hydrolase_fold"/>
</dbReference>
<dbReference type="RefSeq" id="WP_381493444.1">
    <property type="nucleotide sequence ID" value="NZ_JBHTIK010000014.1"/>
</dbReference>
<organism evidence="2 3">
    <name type="scientific">Sphingosinicella xenopeptidilytica</name>
    <dbReference type="NCBI Taxonomy" id="364098"/>
    <lineage>
        <taxon>Bacteria</taxon>
        <taxon>Pseudomonadati</taxon>
        <taxon>Pseudomonadota</taxon>
        <taxon>Alphaproteobacteria</taxon>
        <taxon>Sphingomonadales</taxon>
        <taxon>Sphingosinicellaceae</taxon>
        <taxon>Sphingosinicella</taxon>
    </lineage>
</organism>
<name>A0ABW3C7N9_SPHXN</name>